<evidence type="ECO:0000256" key="1">
    <source>
        <dbReference type="SAM" id="MobiDB-lite"/>
    </source>
</evidence>
<feature type="region of interest" description="Disordered" evidence="1">
    <location>
        <begin position="1"/>
        <end position="39"/>
    </location>
</feature>
<proteinExistence type="predicted"/>
<reference evidence="2 3" key="1">
    <citation type="submission" date="2024-04" db="EMBL/GenBank/DDBJ databases">
        <authorList>
            <person name="Fracassetti M."/>
        </authorList>
    </citation>
    <scope>NUCLEOTIDE SEQUENCE [LARGE SCALE GENOMIC DNA]</scope>
</reference>
<dbReference type="Proteomes" id="UP001497516">
    <property type="component" value="Chromosome 6"/>
</dbReference>
<keyword evidence="3" id="KW-1185">Reference proteome</keyword>
<evidence type="ECO:0000313" key="2">
    <source>
        <dbReference type="EMBL" id="CAL1394690.1"/>
    </source>
</evidence>
<gene>
    <name evidence="2" type="ORF">LTRI10_LOCUS35175</name>
</gene>
<organism evidence="2 3">
    <name type="scientific">Linum trigynum</name>
    <dbReference type="NCBI Taxonomy" id="586398"/>
    <lineage>
        <taxon>Eukaryota</taxon>
        <taxon>Viridiplantae</taxon>
        <taxon>Streptophyta</taxon>
        <taxon>Embryophyta</taxon>
        <taxon>Tracheophyta</taxon>
        <taxon>Spermatophyta</taxon>
        <taxon>Magnoliopsida</taxon>
        <taxon>eudicotyledons</taxon>
        <taxon>Gunneridae</taxon>
        <taxon>Pentapetalae</taxon>
        <taxon>rosids</taxon>
        <taxon>fabids</taxon>
        <taxon>Malpighiales</taxon>
        <taxon>Linaceae</taxon>
        <taxon>Linum</taxon>
    </lineage>
</organism>
<sequence>MGAGGADRSASLRGTQRLKRHRDQRSGAAEKYGGRSATELSNEVCSLFWCGVTGVARPFIDEAKVTASSGELQP</sequence>
<name>A0AAV2FAI1_9ROSI</name>
<protein>
    <submittedName>
        <fullName evidence="2">Uncharacterized protein</fullName>
    </submittedName>
</protein>
<dbReference type="AlphaFoldDB" id="A0AAV2FAI1"/>
<dbReference type="EMBL" id="OZ034819">
    <property type="protein sequence ID" value="CAL1394690.1"/>
    <property type="molecule type" value="Genomic_DNA"/>
</dbReference>
<evidence type="ECO:0000313" key="3">
    <source>
        <dbReference type="Proteomes" id="UP001497516"/>
    </source>
</evidence>
<accession>A0AAV2FAI1</accession>